<reference evidence="2 3" key="1">
    <citation type="journal article" date="2010" name="Cell">
        <title>The genome of Naegleria gruberi illuminates early eukaryotic versatility.</title>
        <authorList>
            <person name="Fritz-Laylin L.K."/>
            <person name="Prochnik S.E."/>
            <person name="Ginger M.L."/>
            <person name="Dacks J.B."/>
            <person name="Carpenter M.L."/>
            <person name="Field M.C."/>
            <person name="Kuo A."/>
            <person name="Paredez A."/>
            <person name="Chapman J."/>
            <person name="Pham J."/>
            <person name="Shu S."/>
            <person name="Neupane R."/>
            <person name="Cipriano M."/>
            <person name="Mancuso J."/>
            <person name="Tu H."/>
            <person name="Salamov A."/>
            <person name="Lindquist E."/>
            <person name="Shapiro H."/>
            <person name="Lucas S."/>
            <person name="Grigoriev I.V."/>
            <person name="Cande W.Z."/>
            <person name="Fulton C."/>
            <person name="Rokhsar D.S."/>
            <person name="Dawson S.C."/>
        </authorList>
    </citation>
    <scope>NUCLEOTIDE SEQUENCE [LARGE SCALE GENOMIC DNA]</scope>
    <source>
        <strain evidence="2 3">NEG-M</strain>
    </source>
</reference>
<keyword evidence="1" id="KW-0812">Transmembrane</keyword>
<gene>
    <name evidence="2" type="ORF">NAEGRDRAFT_64367</name>
</gene>
<dbReference type="OMA" id="DIETIWT"/>
<dbReference type="RefSeq" id="XP_002680283.1">
    <property type="nucleotide sequence ID" value="XM_002680237.1"/>
</dbReference>
<proteinExistence type="predicted"/>
<dbReference type="InParanoid" id="D2V6A7"/>
<sequence>MVQVIVPVTHDDMEEVMSNDTSKNPEENVSTFYRVCGGRIPINLFIISVVSILLIMSCFCIWIASFTVTKQVIEGLSNDLIDVNGEKITSYLNTFMDPLGKLSKSIAYDYNNGIATTSNFRTYLFPKFAEFKTSSCGYFFAGPPSTKYTYSTAGSGNKTYPVYSYQPPGFIGTLRDTINVTTGVVTKYNSTVDLTPFYTLDQDYYNSTIILSTQLGIEGVYGNAYKPYGSSMAIYHSSKLYDPVQYKTGKKVVTGVTRVNISLQNIVDFLSKIVLIGKGFCLVSQQNGILVGGSINTLTPDGNTNLHIYNLTERDAGQLMKEISVKYGDLNELPKRITETVNGIGYIISHYTYKIDNLKWNVYFVVYQEEVIASLTMTTGISVGVAVTVMIIGVIVSFIIGFIVSKPMKALERQFELIKVLDLDTVNIGNSVFKEINSIFGNLKTTVQWLKEIKSFIPEHVFEQLINSQTIEMEFGSVNIKKNESFAESKHSMGTTNDGVSHADLESRIHSSKKGGGSLFQMGLSVKQTVVITCQLKGFFSMEQPSDIENGFKKIMNAIGPITKVYKANLQVLPKFALQLALSANSPGEQDKLIEKSVELAFKLAKAINQVGPDFYPRIGVSCSKARVGNLGTKTSRYYTIVGACVVDSEKLCILADSFNVNVLIDTSCCESLQADIARKFILKPIDKIKKEMNNSSIETIYEVFGEKNTDNDEWLYELENSKKNNAFAEYYKAFDVFSADFWNGISQSEIKKEIDHVLGVFQNYLVRHPEDITTERLISILQPCLNISKMEENSIPIILSSYYSSFDCSYAAFTNVGDVRALPLDI</sequence>
<dbReference type="VEuPathDB" id="AmoebaDB:NAEGRDRAFT_64367"/>
<dbReference type="EMBL" id="GG738854">
    <property type="protein sequence ID" value="EFC47539.1"/>
    <property type="molecule type" value="Genomic_DNA"/>
</dbReference>
<dbReference type="Gene3D" id="3.30.70.1230">
    <property type="entry name" value="Nucleotide cyclase"/>
    <property type="match status" value="1"/>
</dbReference>
<keyword evidence="3" id="KW-1185">Reference proteome</keyword>
<evidence type="ECO:0000313" key="2">
    <source>
        <dbReference type="EMBL" id="EFC47539.1"/>
    </source>
</evidence>
<evidence type="ECO:0000313" key="3">
    <source>
        <dbReference type="Proteomes" id="UP000006671"/>
    </source>
</evidence>
<dbReference type="OrthoDB" id="10257707at2759"/>
<organism evidence="3">
    <name type="scientific">Naegleria gruberi</name>
    <name type="common">Amoeba</name>
    <dbReference type="NCBI Taxonomy" id="5762"/>
    <lineage>
        <taxon>Eukaryota</taxon>
        <taxon>Discoba</taxon>
        <taxon>Heterolobosea</taxon>
        <taxon>Tetramitia</taxon>
        <taxon>Eutetramitia</taxon>
        <taxon>Vahlkampfiidae</taxon>
        <taxon>Naegleria</taxon>
    </lineage>
</organism>
<feature type="transmembrane region" description="Helical" evidence="1">
    <location>
        <begin position="42"/>
        <end position="64"/>
    </location>
</feature>
<dbReference type="SUPFAM" id="SSF55073">
    <property type="entry name" value="Nucleotide cyclase"/>
    <property type="match status" value="1"/>
</dbReference>
<dbReference type="AlphaFoldDB" id="D2V6A7"/>
<dbReference type="GeneID" id="8861605"/>
<protein>
    <submittedName>
        <fullName evidence="2">Predicted protein</fullName>
    </submittedName>
</protein>
<dbReference type="Gene3D" id="3.30.450.20">
    <property type="entry name" value="PAS domain"/>
    <property type="match status" value="1"/>
</dbReference>
<dbReference type="Proteomes" id="UP000006671">
    <property type="component" value="Unassembled WGS sequence"/>
</dbReference>
<dbReference type="InterPro" id="IPR029787">
    <property type="entry name" value="Nucleotide_cyclase"/>
</dbReference>
<keyword evidence="1" id="KW-1133">Transmembrane helix</keyword>
<dbReference type="KEGG" id="ngr:NAEGRDRAFT_64367"/>
<name>D2V6A7_NAEGR</name>
<evidence type="ECO:0000256" key="1">
    <source>
        <dbReference type="SAM" id="Phobius"/>
    </source>
</evidence>
<accession>D2V6A7</accession>
<keyword evidence="1" id="KW-0472">Membrane</keyword>
<feature type="transmembrane region" description="Helical" evidence="1">
    <location>
        <begin position="381"/>
        <end position="404"/>
    </location>
</feature>